<feature type="region of interest" description="Disordered" evidence="1">
    <location>
        <begin position="263"/>
        <end position="283"/>
    </location>
</feature>
<gene>
    <name evidence="3" type="ORF">M422DRAFT_31831</name>
</gene>
<feature type="compositionally biased region" description="Acidic residues" evidence="1">
    <location>
        <begin position="387"/>
        <end position="396"/>
    </location>
</feature>
<evidence type="ECO:0000256" key="1">
    <source>
        <dbReference type="SAM" id="MobiDB-lite"/>
    </source>
</evidence>
<dbReference type="InterPro" id="IPR052895">
    <property type="entry name" value="HetReg/Transcr_Mod"/>
</dbReference>
<dbReference type="OrthoDB" id="674604at2759"/>
<evidence type="ECO:0000259" key="2">
    <source>
        <dbReference type="Pfam" id="PF06985"/>
    </source>
</evidence>
<dbReference type="HOGENOM" id="CLU_481444_0_0_1"/>
<dbReference type="EMBL" id="KN837138">
    <property type="protein sequence ID" value="KIJ41213.1"/>
    <property type="molecule type" value="Genomic_DNA"/>
</dbReference>
<evidence type="ECO:0000313" key="3">
    <source>
        <dbReference type="EMBL" id="KIJ41213.1"/>
    </source>
</evidence>
<feature type="region of interest" description="Disordered" evidence="1">
    <location>
        <begin position="386"/>
        <end position="405"/>
    </location>
</feature>
<name>A0A0C9UDS5_SPHS4</name>
<dbReference type="PANTHER" id="PTHR24148">
    <property type="entry name" value="ANKYRIN REPEAT DOMAIN-CONTAINING PROTEIN 39 HOMOLOG-RELATED"/>
    <property type="match status" value="1"/>
</dbReference>
<dbReference type="InterPro" id="IPR010730">
    <property type="entry name" value="HET"/>
</dbReference>
<reference evidence="3 4" key="1">
    <citation type="submission" date="2014-06" db="EMBL/GenBank/DDBJ databases">
        <title>Evolutionary Origins and Diversification of the Mycorrhizal Mutualists.</title>
        <authorList>
            <consortium name="DOE Joint Genome Institute"/>
            <consortium name="Mycorrhizal Genomics Consortium"/>
            <person name="Kohler A."/>
            <person name="Kuo A."/>
            <person name="Nagy L.G."/>
            <person name="Floudas D."/>
            <person name="Copeland A."/>
            <person name="Barry K.W."/>
            <person name="Cichocki N."/>
            <person name="Veneault-Fourrey C."/>
            <person name="LaButti K."/>
            <person name="Lindquist E.A."/>
            <person name="Lipzen A."/>
            <person name="Lundell T."/>
            <person name="Morin E."/>
            <person name="Murat C."/>
            <person name="Riley R."/>
            <person name="Ohm R."/>
            <person name="Sun H."/>
            <person name="Tunlid A."/>
            <person name="Henrissat B."/>
            <person name="Grigoriev I.V."/>
            <person name="Hibbett D.S."/>
            <person name="Martin F."/>
        </authorList>
    </citation>
    <scope>NUCLEOTIDE SEQUENCE [LARGE SCALE GENOMIC DNA]</scope>
    <source>
        <strain evidence="3 4">SS14</strain>
    </source>
</reference>
<dbReference type="Proteomes" id="UP000054279">
    <property type="component" value="Unassembled WGS sequence"/>
</dbReference>
<dbReference type="AlphaFoldDB" id="A0A0C9UDS5"/>
<dbReference type="PANTHER" id="PTHR24148:SF64">
    <property type="entry name" value="HETEROKARYON INCOMPATIBILITY DOMAIN-CONTAINING PROTEIN"/>
    <property type="match status" value="1"/>
</dbReference>
<feature type="domain" description="Heterokaryon incompatibility" evidence="2">
    <location>
        <begin position="90"/>
        <end position="188"/>
    </location>
</feature>
<organism evidence="3 4">
    <name type="scientific">Sphaerobolus stellatus (strain SS14)</name>
    <dbReference type="NCBI Taxonomy" id="990650"/>
    <lineage>
        <taxon>Eukaryota</taxon>
        <taxon>Fungi</taxon>
        <taxon>Dikarya</taxon>
        <taxon>Basidiomycota</taxon>
        <taxon>Agaricomycotina</taxon>
        <taxon>Agaricomycetes</taxon>
        <taxon>Phallomycetidae</taxon>
        <taxon>Geastrales</taxon>
        <taxon>Sphaerobolaceae</taxon>
        <taxon>Sphaerobolus</taxon>
    </lineage>
</organism>
<protein>
    <recommendedName>
        <fullName evidence="2">Heterokaryon incompatibility domain-containing protein</fullName>
    </recommendedName>
</protein>
<sequence>MGRIFGVEEHADKSMNLQAGQTELKERKKRKKKKELKEIFNQSLVSLRGTTLDITRFATTERFRFIDCHAWIADDTLKIYETSTLPYPYYSTISYVWFGLVSESSALDVDGWFRVYCGKREDGTTREDGGPINMRMLYYACQWSFDASCSYLWLDRICILQTSKIDKTWQIRNMYDVYANCEECIVFPGGLQRLTSVYDETSWAERAWTYQEAIVCWDYAVVLTKDWYRTLEGQYWLIPGECHWQYLAELFVMGSTLLGSQGSASPSHTSSEGADTYYGTESGSHQRPVLILGRNNEALKTLERIVQYRTWNKFCESRETRINDHVLLPLLFQGVQMRTSSRPVDMVFSVLGLVEVQHEIPLQRFKENHRFRATLALVEAMLRTEGLDDNSEDEDDKQGMDGEQEEHNTLLDVPLWAQIEYIGTGQHQKLPYLPTLQELALLLDDNASLDYVSNSVQTIFPQCLPLSKWEYNVDLTRDDPEEYASAIASQIPDSVLMEAYHGGSKIQERILFEHEIEGVIELRRTLDIGRSEGDLLNSDLLADLFIYGWTLKLEGHPYMRFYKFDVSHLIL</sequence>
<evidence type="ECO:0000313" key="4">
    <source>
        <dbReference type="Proteomes" id="UP000054279"/>
    </source>
</evidence>
<keyword evidence="4" id="KW-1185">Reference proteome</keyword>
<accession>A0A0C9UDS5</accession>
<dbReference type="Pfam" id="PF06985">
    <property type="entry name" value="HET"/>
    <property type="match status" value="1"/>
</dbReference>
<proteinExistence type="predicted"/>